<dbReference type="AlphaFoldDB" id="A0A9X2CZN3"/>
<reference evidence="2" key="1">
    <citation type="submission" date="2021-11" db="EMBL/GenBank/DDBJ databases">
        <title>Legionella maioricencis sp. nov., a new species isolated from hot water samples in Mallorca.</title>
        <authorList>
            <person name="Crespi S."/>
            <person name="Drasar V."/>
            <person name="Salva-Serra F."/>
            <person name="Jaen-Luchoro D."/>
            <person name="Pineiro-Iglesias B."/>
            <person name="Aliaga F."/>
            <person name="Fernandez-Juarez V."/>
            <person name="Coll G."/>
            <person name="Moore E.R.B."/>
            <person name="Bennasar-Figueras A."/>
        </authorList>
    </citation>
    <scope>NUCLEOTIDE SEQUENCE</scope>
    <source>
        <strain evidence="2">HCPI-6</strain>
    </source>
</reference>
<evidence type="ECO:0000259" key="1">
    <source>
        <dbReference type="PROSITE" id="PS51186"/>
    </source>
</evidence>
<dbReference type="Pfam" id="PF00583">
    <property type="entry name" value="Acetyltransf_1"/>
    <property type="match status" value="1"/>
</dbReference>
<dbReference type="PROSITE" id="PS51186">
    <property type="entry name" value="GNAT"/>
    <property type="match status" value="1"/>
</dbReference>
<protein>
    <submittedName>
        <fullName evidence="2">GNAT family N-acetyltransferase</fullName>
    </submittedName>
</protein>
<name>A0A9X2CZN3_9GAMM</name>
<keyword evidence="3" id="KW-1185">Reference proteome</keyword>
<dbReference type="Gene3D" id="3.40.630.30">
    <property type="match status" value="1"/>
</dbReference>
<dbReference type="InterPro" id="IPR000182">
    <property type="entry name" value="GNAT_dom"/>
</dbReference>
<dbReference type="InterPro" id="IPR016181">
    <property type="entry name" value="Acyl_CoA_acyltransferase"/>
</dbReference>
<dbReference type="SUPFAM" id="SSF55729">
    <property type="entry name" value="Acyl-CoA N-acyltransferases (Nat)"/>
    <property type="match status" value="1"/>
</dbReference>
<evidence type="ECO:0000313" key="3">
    <source>
        <dbReference type="Proteomes" id="UP001139721"/>
    </source>
</evidence>
<dbReference type="RefSeq" id="WP_250421855.1">
    <property type="nucleotide sequence ID" value="NZ_JAJKBJ010000005.1"/>
</dbReference>
<comment type="caution">
    <text evidence="2">The sequence shown here is derived from an EMBL/GenBank/DDBJ whole genome shotgun (WGS) entry which is preliminary data.</text>
</comment>
<accession>A0A9X2CZN3</accession>
<proteinExistence type="predicted"/>
<gene>
    <name evidence="2" type="ORF">LOX96_06100</name>
</gene>
<sequence>MDYALQVKGHNPIDFFTFFIRDEQNKILGGCSGCNLYGCLYIDQLWLIEHLRNKGLGTKLVHAAEQFGKEKDCTFATVNTMDWEALGFYKKLGFKIEFERHGFKKDSVFYFLRKPLL</sequence>
<evidence type="ECO:0000313" key="2">
    <source>
        <dbReference type="EMBL" id="MCL9683657.1"/>
    </source>
</evidence>
<dbReference type="CDD" id="cd04301">
    <property type="entry name" value="NAT_SF"/>
    <property type="match status" value="1"/>
</dbReference>
<dbReference type="GO" id="GO:0016747">
    <property type="term" value="F:acyltransferase activity, transferring groups other than amino-acyl groups"/>
    <property type="evidence" value="ECO:0007669"/>
    <property type="project" value="InterPro"/>
</dbReference>
<dbReference type="EMBL" id="JAJKBJ010000005">
    <property type="protein sequence ID" value="MCL9683657.1"/>
    <property type="molecule type" value="Genomic_DNA"/>
</dbReference>
<feature type="domain" description="N-acetyltransferase" evidence="1">
    <location>
        <begin position="1"/>
        <end position="117"/>
    </location>
</feature>
<organism evidence="2 3">
    <name type="scientific">Legionella maioricensis</name>
    <dbReference type="NCBI Taxonomy" id="2896528"/>
    <lineage>
        <taxon>Bacteria</taxon>
        <taxon>Pseudomonadati</taxon>
        <taxon>Pseudomonadota</taxon>
        <taxon>Gammaproteobacteria</taxon>
        <taxon>Legionellales</taxon>
        <taxon>Legionellaceae</taxon>
        <taxon>Legionella</taxon>
    </lineage>
</organism>
<dbReference type="Proteomes" id="UP001139721">
    <property type="component" value="Unassembled WGS sequence"/>
</dbReference>